<feature type="domain" description="DUF632" evidence="2">
    <location>
        <begin position="279"/>
        <end position="583"/>
    </location>
</feature>
<dbReference type="PANTHER" id="PTHR21450">
    <property type="entry name" value="PROTEIN ALTERED PHOSPHATE STARVATION RESPONSE 1"/>
    <property type="match status" value="1"/>
</dbReference>
<dbReference type="Pfam" id="PF04782">
    <property type="entry name" value="DUF632"/>
    <property type="match status" value="1"/>
</dbReference>
<gene>
    <name evidence="4" type="ORF">IFM89_024401</name>
</gene>
<dbReference type="PANTHER" id="PTHR21450:SF7">
    <property type="entry name" value="DNA LIGASE (DUF630 AND DUF632)"/>
    <property type="match status" value="1"/>
</dbReference>
<evidence type="ECO:0000259" key="2">
    <source>
        <dbReference type="Pfam" id="PF04782"/>
    </source>
</evidence>
<comment type="caution">
    <text evidence="4">The sequence shown here is derived from an EMBL/GenBank/DDBJ whole genome shotgun (WGS) entry which is preliminary data.</text>
</comment>
<evidence type="ECO:0000256" key="1">
    <source>
        <dbReference type="SAM" id="MobiDB-lite"/>
    </source>
</evidence>
<proteinExistence type="predicted"/>
<feature type="domain" description="DUF630" evidence="3">
    <location>
        <begin position="1"/>
        <end position="58"/>
    </location>
</feature>
<sequence>MGCTQSKIENEEAVTRCKERKQFMKEAVSARNHFASSHSAYTVSLKNTGAALSDYAIGEVHDLHHATSHSTAPPPPVEPLPPPPPPLVFPPPPPLLRATSMPEFVIPKVQSKPTDTILEEDDDDDVDDNDDHLIPRHSRHGSRGGGGSMRGGAARLVEEVVPPPSPPRAPPPSKPTPPPPPPENKDNTWDYFFFPPVHDIPGPSLSQTEESRVPKEEYKDRLKRTEKIDMDIGSTSASISSSSPKVEVFREENVIEAVKKVKLPVKLPEVVVASSNVNLLQILNELDDKFLKASESAYEVSKLLEANRMHYHSNFADNRGHIDHSARLMRVITWNRSIKGLENMNEANDDDFDAHESLASVLDKLLAWEKKLYDEVKAGELMKLEYQRKVALLNKRNKHGTHSEALEKAKSAVAHLHTRYIVDMQSMDSTVSEIACLRDDHLYPKLVSLVDAMARMWETMNTQHRAQMKIVEDLRSLDVSDSPKETSEDHHKRTIQLWGVAEDWHTQFRKLMTHQKHCIVTLNSWLKLNLIPIESNLKEKVSSPPRVQQPPVQALLHVWHENLERLPDQLASSAIYSFSAVMKNIMLHQQDEVKKKVTEDSMLRYQERTSKKTRAYEDWYQKYMERRTPPDAMDPERTEDVNRKDPLIERQVAIEMLTHRLKGEEEAYQKHFRQVREKSLGSLKTHLPELFRAMSDFSFAASSMYKKLLPLTQSQKQSESLS</sequence>
<dbReference type="OrthoDB" id="674656at2759"/>
<name>A0A835IH05_9MAGN</name>
<reference evidence="4 5" key="1">
    <citation type="submission" date="2020-10" db="EMBL/GenBank/DDBJ databases">
        <title>The Coptis chinensis genome and diversification of protoberbering-type alkaloids.</title>
        <authorList>
            <person name="Wang B."/>
            <person name="Shu S."/>
            <person name="Song C."/>
            <person name="Liu Y."/>
        </authorList>
    </citation>
    <scope>NUCLEOTIDE SEQUENCE [LARGE SCALE GENOMIC DNA]</scope>
    <source>
        <strain evidence="4">HL-2020</strain>
        <tissue evidence="4">Leaf</tissue>
    </source>
</reference>
<feature type="compositionally biased region" description="Pro residues" evidence="1">
    <location>
        <begin position="161"/>
        <end position="182"/>
    </location>
</feature>
<dbReference type="AlphaFoldDB" id="A0A835IH05"/>
<feature type="compositionally biased region" description="Pro residues" evidence="1">
    <location>
        <begin position="72"/>
        <end position="95"/>
    </location>
</feature>
<protein>
    <recommendedName>
        <fullName evidence="6">Nitrate regulatory gene2 protein</fullName>
    </recommendedName>
</protein>
<dbReference type="Pfam" id="PF04783">
    <property type="entry name" value="DUF630"/>
    <property type="match status" value="1"/>
</dbReference>
<dbReference type="InterPro" id="IPR006867">
    <property type="entry name" value="DUF632"/>
</dbReference>
<dbReference type="EMBL" id="JADFTS010000003">
    <property type="protein sequence ID" value="KAF9615553.1"/>
    <property type="molecule type" value="Genomic_DNA"/>
</dbReference>
<evidence type="ECO:0000313" key="5">
    <source>
        <dbReference type="Proteomes" id="UP000631114"/>
    </source>
</evidence>
<feature type="region of interest" description="Disordered" evidence="1">
    <location>
        <begin position="65"/>
        <end position="190"/>
    </location>
</feature>
<dbReference type="Proteomes" id="UP000631114">
    <property type="component" value="Unassembled WGS sequence"/>
</dbReference>
<keyword evidence="5" id="KW-1185">Reference proteome</keyword>
<feature type="compositionally biased region" description="Acidic residues" evidence="1">
    <location>
        <begin position="117"/>
        <end position="130"/>
    </location>
</feature>
<organism evidence="4 5">
    <name type="scientific">Coptis chinensis</name>
    <dbReference type="NCBI Taxonomy" id="261450"/>
    <lineage>
        <taxon>Eukaryota</taxon>
        <taxon>Viridiplantae</taxon>
        <taxon>Streptophyta</taxon>
        <taxon>Embryophyta</taxon>
        <taxon>Tracheophyta</taxon>
        <taxon>Spermatophyta</taxon>
        <taxon>Magnoliopsida</taxon>
        <taxon>Ranunculales</taxon>
        <taxon>Ranunculaceae</taxon>
        <taxon>Coptidoideae</taxon>
        <taxon>Coptis</taxon>
    </lineage>
</organism>
<evidence type="ECO:0000313" key="4">
    <source>
        <dbReference type="EMBL" id="KAF9615553.1"/>
    </source>
</evidence>
<dbReference type="InterPro" id="IPR006868">
    <property type="entry name" value="DUF630"/>
</dbReference>
<evidence type="ECO:0008006" key="6">
    <source>
        <dbReference type="Google" id="ProtNLM"/>
    </source>
</evidence>
<evidence type="ECO:0000259" key="3">
    <source>
        <dbReference type="Pfam" id="PF04783"/>
    </source>
</evidence>
<accession>A0A835IH05</accession>